<evidence type="ECO:0000256" key="2">
    <source>
        <dbReference type="ARBA" id="ARBA00005179"/>
    </source>
</evidence>
<dbReference type="GO" id="GO:0008374">
    <property type="term" value="F:O-acyltransferase activity"/>
    <property type="evidence" value="ECO:0007669"/>
    <property type="project" value="InterPro"/>
</dbReference>
<evidence type="ECO:0000256" key="6">
    <source>
        <dbReference type="ARBA" id="ARBA00022989"/>
    </source>
</evidence>
<evidence type="ECO:0000313" key="11">
    <source>
        <dbReference type="Proteomes" id="UP000613580"/>
    </source>
</evidence>
<keyword evidence="11" id="KW-1185">Reference proteome</keyword>
<keyword evidence="5 8" id="KW-0812">Transmembrane</keyword>
<dbReference type="InterPro" id="IPR032805">
    <property type="entry name" value="Wax_synthase_dom"/>
</dbReference>
<gene>
    <name evidence="10" type="ORF">HMN09_00219300</name>
</gene>
<dbReference type="Pfam" id="PF13813">
    <property type="entry name" value="MBOAT_2"/>
    <property type="match status" value="1"/>
</dbReference>
<dbReference type="AlphaFoldDB" id="A0A8H6WHI1"/>
<keyword evidence="4" id="KW-0808">Transferase</keyword>
<feature type="transmembrane region" description="Helical" evidence="8">
    <location>
        <begin position="303"/>
        <end position="322"/>
    </location>
</feature>
<feature type="domain" description="Wax synthase" evidence="9">
    <location>
        <begin position="224"/>
        <end position="309"/>
    </location>
</feature>
<sequence>MALEPIFTFHDAQWALYIVLMQLPLILKPSPYRPLFFVPILALTAYTAYSTKGRFLDDYYVNLQWFNYLWVASDLILLTDVQRELRQVPLRHPGDKNGIEHTSLWRRICWGNSLFFSPRGVGWAHEPTDSLPPHPPADLSRTRFVLQRLRSAAIFFLIHDACNLHVRWNPMYWPDGPGYRTSGWIWRLVATASWGLSAATMMCLLFTIISIVAVGSGLSNPSAWPAFMGSPRDAYTVRRFWGRTWHQNMRRFVSAHGRRLVQALNLKRGSNASAYTQLYVAFLISAIIHYIPEVIAMRSWHGGAFIFFTAQALAITCEDFVIWLGRRAGLESEWWCYVGYLTTWMWFALTLPVWQEPLVRRGLMTEGVPVSVIAGVWKGQWVLPPFSSVYTK</sequence>
<dbReference type="EMBL" id="JACAZE010000003">
    <property type="protein sequence ID" value="KAF7318839.1"/>
    <property type="molecule type" value="Genomic_DNA"/>
</dbReference>
<evidence type="ECO:0000256" key="5">
    <source>
        <dbReference type="ARBA" id="ARBA00022692"/>
    </source>
</evidence>
<dbReference type="PANTHER" id="PTHR31595">
    <property type="entry name" value="LONG-CHAIN-ALCOHOL O-FATTY-ACYLTRANSFERASE 3-RELATED"/>
    <property type="match status" value="1"/>
</dbReference>
<feature type="transmembrane region" description="Helical" evidence="8">
    <location>
        <begin position="272"/>
        <end position="291"/>
    </location>
</feature>
<protein>
    <submittedName>
        <fullName evidence="10">MBOAT-2 domain-containing protein</fullName>
    </submittedName>
</protein>
<evidence type="ECO:0000256" key="1">
    <source>
        <dbReference type="ARBA" id="ARBA00004141"/>
    </source>
</evidence>
<feature type="transmembrane region" description="Helical" evidence="8">
    <location>
        <begin position="188"/>
        <end position="214"/>
    </location>
</feature>
<accession>A0A8H6WHI1</accession>
<comment type="subcellular location">
    <subcellularLocation>
        <location evidence="1">Membrane</location>
        <topology evidence="1">Multi-pass membrane protein</topology>
    </subcellularLocation>
</comment>
<dbReference type="GO" id="GO:0016020">
    <property type="term" value="C:membrane"/>
    <property type="evidence" value="ECO:0007669"/>
    <property type="project" value="UniProtKB-SubCell"/>
</dbReference>
<dbReference type="GO" id="GO:0006629">
    <property type="term" value="P:lipid metabolic process"/>
    <property type="evidence" value="ECO:0007669"/>
    <property type="project" value="InterPro"/>
</dbReference>
<dbReference type="InterPro" id="IPR044851">
    <property type="entry name" value="Wax_synthase"/>
</dbReference>
<evidence type="ECO:0000313" key="10">
    <source>
        <dbReference type="EMBL" id="KAF7318839.1"/>
    </source>
</evidence>
<proteinExistence type="inferred from homology"/>
<dbReference type="PANTHER" id="PTHR31595:SF57">
    <property type="entry name" value="OS04G0481900 PROTEIN"/>
    <property type="match status" value="1"/>
</dbReference>
<organism evidence="10 11">
    <name type="scientific">Mycena chlorophos</name>
    <name type="common">Agaric fungus</name>
    <name type="synonym">Agaricus chlorophos</name>
    <dbReference type="NCBI Taxonomy" id="658473"/>
    <lineage>
        <taxon>Eukaryota</taxon>
        <taxon>Fungi</taxon>
        <taxon>Dikarya</taxon>
        <taxon>Basidiomycota</taxon>
        <taxon>Agaricomycotina</taxon>
        <taxon>Agaricomycetes</taxon>
        <taxon>Agaricomycetidae</taxon>
        <taxon>Agaricales</taxon>
        <taxon>Marasmiineae</taxon>
        <taxon>Mycenaceae</taxon>
        <taxon>Mycena</taxon>
    </lineage>
</organism>
<dbReference type="Proteomes" id="UP000613580">
    <property type="component" value="Unassembled WGS sequence"/>
</dbReference>
<evidence type="ECO:0000256" key="4">
    <source>
        <dbReference type="ARBA" id="ARBA00022679"/>
    </source>
</evidence>
<evidence type="ECO:0000259" key="9">
    <source>
        <dbReference type="Pfam" id="PF13813"/>
    </source>
</evidence>
<dbReference type="OrthoDB" id="1077582at2759"/>
<keyword evidence="7 8" id="KW-0472">Membrane</keyword>
<name>A0A8H6WHI1_MYCCL</name>
<comment type="caution">
    <text evidence="10">The sequence shown here is derived from an EMBL/GenBank/DDBJ whole genome shotgun (WGS) entry which is preliminary data.</text>
</comment>
<evidence type="ECO:0000256" key="8">
    <source>
        <dbReference type="SAM" id="Phobius"/>
    </source>
</evidence>
<feature type="transmembrane region" description="Helical" evidence="8">
    <location>
        <begin position="334"/>
        <end position="354"/>
    </location>
</feature>
<reference evidence="10" key="1">
    <citation type="submission" date="2020-05" db="EMBL/GenBank/DDBJ databases">
        <title>Mycena genomes resolve the evolution of fungal bioluminescence.</title>
        <authorList>
            <person name="Tsai I.J."/>
        </authorList>
    </citation>
    <scope>NUCLEOTIDE SEQUENCE</scope>
    <source>
        <strain evidence="10">110903Hualien_Pintung</strain>
    </source>
</reference>
<comment type="similarity">
    <text evidence="3">Belongs to the wax synthase family.</text>
</comment>
<keyword evidence="6 8" id="KW-1133">Transmembrane helix</keyword>
<comment type="pathway">
    <text evidence="2">Secondary metabolite biosynthesis.</text>
</comment>
<evidence type="ECO:0000256" key="7">
    <source>
        <dbReference type="ARBA" id="ARBA00023136"/>
    </source>
</evidence>
<evidence type="ECO:0000256" key="3">
    <source>
        <dbReference type="ARBA" id="ARBA00007282"/>
    </source>
</evidence>